<dbReference type="Proteomes" id="UP000608923">
    <property type="component" value="Unassembled WGS sequence"/>
</dbReference>
<protein>
    <submittedName>
        <fullName evidence="1">Uncharacterized protein</fullName>
    </submittedName>
</protein>
<accession>A0A8H9MA64</accession>
<dbReference type="InterPro" id="IPR001387">
    <property type="entry name" value="Cro/C1-type_HTH"/>
</dbReference>
<name>A0A8H9MA64_9BURK</name>
<proteinExistence type="predicted"/>
<evidence type="ECO:0000313" key="1">
    <source>
        <dbReference type="EMBL" id="GHC58498.1"/>
    </source>
</evidence>
<dbReference type="InterPro" id="IPR010982">
    <property type="entry name" value="Lambda_DNA-bd_dom_sf"/>
</dbReference>
<keyword evidence="2" id="KW-1185">Reference proteome</keyword>
<dbReference type="Gene3D" id="1.10.260.40">
    <property type="entry name" value="lambda repressor-like DNA-binding domains"/>
    <property type="match status" value="1"/>
</dbReference>
<sequence length="160" mass="17570">MISSPTPEAVRNARLGAGLTQSEAAGLVYASPRAWANWESGARKMDQALFHLFIQRLTSPSQAALQALGILEGNPAQSYSQLVVVIQLVDGRPQPIDTVAKENFLAYEIENDDAYAVISSLAIDRRTAKPYVHRVKLVRAQNAHVEKAVKTWAQDRDSQS</sequence>
<dbReference type="AlphaFoldDB" id="A0A8H9MA64"/>
<dbReference type="CDD" id="cd00093">
    <property type="entry name" value="HTH_XRE"/>
    <property type="match status" value="1"/>
</dbReference>
<comment type="caution">
    <text evidence="1">The sequence shown here is derived from an EMBL/GenBank/DDBJ whole genome shotgun (WGS) entry which is preliminary data.</text>
</comment>
<reference evidence="2" key="1">
    <citation type="journal article" date="2019" name="Int. J. Syst. Evol. Microbiol.">
        <title>The Global Catalogue of Microorganisms (GCM) 10K type strain sequencing project: providing services to taxonomists for standard genome sequencing and annotation.</title>
        <authorList>
            <consortium name="The Broad Institute Genomics Platform"/>
            <consortium name="The Broad Institute Genome Sequencing Center for Infectious Disease"/>
            <person name="Wu L."/>
            <person name="Ma J."/>
        </authorList>
    </citation>
    <scope>NUCLEOTIDE SEQUENCE [LARGE SCALE GENOMIC DNA]</scope>
    <source>
        <strain evidence="2">KCTC 42083</strain>
    </source>
</reference>
<organism evidence="1 2">
    <name type="scientific">Alcaligenes pakistanensis</name>
    <dbReference type="NCBI Taxonomy" id="1482717"/>
    <lineage>
        <taxon>Bacteria</taxon>
        <taxon>Pseudomonadati</taxon>
        <taxon>Pseudomonadota</taxon>
        <taxon>Betaproteobacteria</taxon>
        <taxon>Burkholderiales</taxon>
        <taxon>Alcaligenaceae</taxon>
        <taxon>Alcaligenes</taxon>
    </lineage>
</organism>
<dbReference type="SUPFAM" id="SSF47413">
    <property type="entry name" value="lambda repressor-like DNA-binding domains"/>
    <property type="match status" value="1"/>
</dbReference>
<dbReference type="GO" id="GO:0003677">
    <property type="term" value="F:DNA binding"/>
    <property type="evidence" value="ECO:0007669"/>
    <property type="project" value="InterPro"/>
</dbReference>
<gene>
    <name evidence="1" type="ORF">GCM10010096_34520</name>
</gene>
<dbReference type="EMBL" id="BMZN01000006">
    <property type="protein sequence ID" value="GHC58498.1"/>
    <property type="molecule type" value="Genomic_DNA"/>
</dbReference>
<evidence type="ECO:0000313" key="2">
    <source>
        <dbReference type="Proteomes" id="UP000608923"/>
    </source>
</evidence>